<accession>A0ABX2EE48</accession>
<reference evidence="2 3" key="1">
    <citation type="submission" date="2020-05" db="EMBL/GenBank/DDBJ databases">
        <title>Aquincola sp. isolate from soil.</title>
        <authorList>
            <person name="Han J."/>
            <person name="Kim D.-U."/>
        </authorList>
    </citation>
    <scope>NUCLEOTIDE SEQUENCE [LARGE SCALE GENOMIC DNA]</scope>
    <source>
        <strain evidence="2 3">S2</strain>
    </source>
</reference>
<dbReference type="PANTHER" id="PTHR44846:SF1">
    <property type="entry name" value="MANNOSYL-D-GLYCERATE TRANSPORT_METABOLISM SYSTEM REPRESSOR MNGR-RELATED"/>
    <property type="match status" value="1"/>
</dbReference>
<dbReference type="InterPro" id="IPR050679">
    <property type="entry name" value="Bact_HTH_transcr_reg"/>
</dbReference>
<comment type="caution">
    <text evidence="2">The sequence shown here is derived from an EMBL/GenBank/DDBJ whole genome shotgun (WGS) entry which is preliminary data.</text>
</comment>
<feature type="domain" description="UbiC transcription regulator-associated" evidence="1">
    <location>
        <begin position="29"/>
        <end position="161"/>
    </location>
</feature>
<dbReference type="Gene3D" id="3.40.1410.10">
    <property type="entry name" value="Chorismate lyase-like"/>
    <property type="match status" value="1"/>
</dbReference>
<keyword evidence="3" id="KW-1185">Reference proteome</keyword>
<protein>
    <submittedName>
        <fullName evidence="2">UTRA domain-containing protein</fullName>
    </submittedName>
</protein>
<evidence type="ECO:0000313" key="3">
    <source>
        <dbReference type="Proteomes" id="UP000737171"/>
    </source>
</evidence>
<organism evidence="2 3">
    <name type="scientific">Pseudaquabacterium terrae</name>
    <dbReference type="NCBI Taxonomy" id="2732868"/>
    <lineage>
        <taxon>Bacteria</taxon>
        <taxon>Pseudomonadati</taxon>
        <taxon>Pseudomonadota</taxon>
        <taxon>Betaproteobacteria</taxon>
        <taxon>Burkholderiales</taxon>
        <taxon>Sphaerotilaceae</taxon>
        <taxon>Pseudaquabacterium</taxon>
    </lineage>
</organism>
<evidence type="ECO:0000259" key="1">
    <source>
        <dbReference type="SMART" id="SM00866"/>
    </source>
</evidence>
<dbReference type="Proteomes" id="UP000737171">
    <property type="component" value="Unassembled WGS sequence"/>
</dbReference>
<dbReference type="PANTHER" id="PTHR44846">
    <property type="entry name" value="MANNOSYL-D-GLYCERATE TRANSPORT/METABOLISM SYSTEM REPRESSOR MNGR-RELATED"/>
    <property type="match status" value="1"/>
</dbReference>
<dbReference type="EMBL" id="JABRWJ010000002">
    <property type="protein sequence ID" value="NRF66888.1"/>
    <property type="molecule type" value="Genomic_DNA"/>
</dbReference>
<dbReference type="SUPFAM" id="SSF64288">
    <property type="entry name" value="Chorismate lyase-like"/>
    <property type="match status" value="1"/>
</dbReference>
<dbReference type="InterPro" id="IPR011663">
    <property type="entry name" value="UTRA"/>
</dbReference>
<evidence type="ECO:0000313" key="2">
    <source>
        <dbReference type="EMBL" id="NRF66888.1"/>
    </source>
</evidence>
<dbReference type="SMART" id="SM00866">
    <property type="entry name" value="UTRA"/>
    <property type="match status" value="1"/>
</dbReference>
<dbReference type="RefSeq" id="WP_173121983.1">
    <property type="nucleotide sequence ID" value="NZ_JABRWJ010000002.1"/>
</dbReference>
<dbReference type="Pfam" id="PF07702">
    <property type="entry name" value="UTRA"/>
    <property type="match status" value="1"/>
</dbReference>
<sequence>MDAAVAWFEPAATDDSRGGWPGLDDGWLGDGSARWLDGGVAEATDEERSALALDPGACVLRARWLQQRGGRPLALIRRSLPPPGGAPVLAPAVARLMLTHAGPPAARSLQRASATTADADEAALLRLRRGAPLLVLRQCRYGVDGRPIEVRAAFWRAESATVLMELRR</sequence>
<dbReference type="InterPro" id="IPR028978">
    <property type="entry name" value="Chorismate_lyase_/UTRA_dom_sf"/>
</dbReference>
<gene>
    <name evidence="2" type="ORF">HLB44_07825</name>
</gene>
<name>A0ABX2EE48_9BURK</name>
<proteinExistence type="predicted"/>